<evidence type="ECO:0000256" key="2">
    <source>
        <dbReference type="SAM" id="Phobius"/>
    </source>
</evidence>
<keyword evidence="2" id="KW-1133">Transmembrane helix</keyword>
<keyword evidence="2" id="KW-0472">Membrane</keyword>
<comment type="caution">
    <text evidence="3">The sequence shown here is derived from an EMBL/GenBank/DDBJ whole genome shotgun (WGS) entry which is preliminary data.</text>
</comment>
<feature type="transmembrane region" description="Helical" evidence="2">
    <location>
        <begin position="199"/>
        <end position="218"/>
    </location>
</feature>
<keyword evidence="4" id="KW-1185">Reference proteome</keyword>
<keyword evidence="2" id="KW-0812">Transmembrane</keyword>
<gene>
    <name evidence="3" type="ORF">BN7_2678</name>
</gene>
<dbReference type="InParanoid" id="K0KJH8"/>
<evidence type="ECO:0000256" key="1">
    <source>
        <dbReference type="SAM" id="Coils"/>
    </source>
</evidence>
<sequence>MSGSPTDYEQYVESLEAKLKIYTNEKFERLDHKMNAKFQDLRNAMIDTNHKQKDTLEAKLKIYTNEKFERLDHKMNAKFQVLKNAMIDKELSFLQKTNNLNDTLDETLNEVQRLRQNIKFSKSNYRSNEYPSNLGIDPDVLEQWEILKQQPSTGTGIGELISEISKIIAQQTQLILLPHLTELLFLALAYFMVSDYRDLFHVSLAVIGVIVLIIIRYFF</sequence>
<protein>
    <submittedName>
        <fullName evidence="3">Membrane protein</fullName>
    </submittedName>
</protein>
<proteinExistence type="predicted"/>
<dbReference type="HOGENOM" id="CLU_1262399_0_0_1"/>
<feature type="transmembrane region" description="Helical" evidence="2">
    <location>
        <begin position="174"/>
        <end position="193"/>
    </location>
</feature>
<evidence type="ECO:0000313" key="4">
    <source>
        <dbReference type="Proteomes" id="UP000009328"/>
    </source>
</evidence>
<feature type="coiled-coil region" evidence="1">
    <location>
        <begin position="94"/>
        <end position="124"/>
    </location>
</feature>
<dbReference type="EMBL" id="CAIF01000068">
    <property type="protein sequence ID" value="CCH43131.1"/>
    <property type="molecule type" value="Genomic_DNA"/>
</dbReference>
<organism evidence="3 4">
    <name type="scientific">Wickerhamomyces ciferrii (strain ATCC 14091 / BCRC 22168 / CBS 111 / JCM 3599 / NBRC 0793 / NRRL Y-1031 F-60-10)</name>
    <name type="common">Yeast</name>
    <name type="synonym">Pichia ciferrii</name>
    <dbReference type="NCBI Taxonomy" id="1206466"/>
    <lineage>
        <taxon>Eukaryota</taxon>
        <taxon>Fungi</taxon>
        <taxon>Dikarya</taxon>
        <taxon>Ascomycota</taxon>
        <taxon>Saccharomycotina</taxon>
        <taxon>Saccharomycetes</taxon>
        <taxon>Phaffomycetales</taxon>
        <taxon>Wickerhamomycetaceae</taxon>
        <taxon>Wickerhamomyces</taxon>
    </lineage>
</organism>
<dbReference type="AlphaFoldDB" id="K0KJH8"/>
<dbReference type="Proteomes" id="UP000009328">
    <property type="component" value="Unassembled WGS sequence"/>
</dbReference>
<reference evidence="3 4" key="1">
    <citation type="journal article" date="2012" name="Eukaryot. Cell">
        <title>Draft genome sequence of Wickerhamomyces ciferrii NRRL Y-1031 F-60-10.</title>
        <authorList>
            <person name="Schneider J."/>
            <person name="Andrea H."/>
            <person name="Blom J."/>
            <person name="Jaenicke S."/>
            <person name="Ruckert C."/>
            <person name="Schorsch C."/>
            <person name="Szczepanowski R."/>
            <person name="Farwick M."/>
            <person name="Goesmann A."/>
            <person name="Puhler A."/>
            <person name="Schaffer S."/>
            <person name="Tauch A."/>
            <person name="Kohler T."/>
            <person name="Brinkrolf K."/>
        </authorList>
    </citation>
    <scope>NUCLEOTIDE SEQUENCE [LARGE SCALE GENOMIC DNA]</scope>
    <source>
        <strain evidence="4">ATCC 14091 / BCRC 22168 / CBS 111 / JCM 3599 / NBRC 0793 / NRRL Y-1031 F-60-10</strain>
    </source>
</reference>
<evidence type="ECO:0000313" key="3">
    <source>
        <dbReference type="EMBL" id="CCH43131.1"/>
    </source>
</evidence>
<accession>K0KJH8</accession>
<keyword evidence="1" id="KW-0175">Coiled coil</keyword>
<name>K0KJH8_WICCF</name>